<feature type="transmembrane region" description="Helical" evidence="2">
    <location>
        <begin position="433"/>
        <end position="451"/>
    </location>
</feature>
<dbReference type="EMBL" id="SDOX01000007">
    <property type="protein sequence ID" value="TFJ86704.1"/>
    <property type="molecule type" value="Genomic_DNA"/>
</dbReference>
<dbReference type="PANTHER" id="PTHR11161">
    <property type="entry name" value="O-ACYLTRANSFERASE"/>
    <property type="match status" value="1"/>
</dbReference>
<feature type="domain" description="Acyltransferase 3" evidence="3">
    <location>
        <begin position="241"/>
        <end position="649"/>
    </location>
</feature>
<dbReference type="PANTHER" id="PTHR11161:SF0">
    <property type="entry name" value="O-ACYLTRANSFERASE LIKE PROTEIN"/>
    <property type="match status" value="1"/>
</dbReference>
<protein>
    <recommendedName>
        <fullName evidence="3">Acyltransferase 3 domain-containing protein</fullName>
    </recommendedName>
</protein>
<feature type="transmembrane region" description="Helical" evidence="2">
    <location>
        <begin position="566"/>
        <end position="585"/>
    </location>
</feature>
<feature type="transmembrane region" description="Helical" evidence="2">
    <location>
        <begin position="630"/>
        <end position="652"/>
    </location>
</feature>
<feature type="transmembrane region" description="Helical" evidence="2">
    <location>
        <begin position="478"/>
        <end position="495"/>
    </location>
</feature>
<keyword evidence="2" id="KW-0812">Transmembrane</keyword>
<feature type="compositionally biased region" description="Basic and acidic residues" evidence="1">
    <location>
        <begin position="180"/>
        <end position="191"/>
    </location>
</feature>
<keyword evidence="5" id="KW-1185">Reference proteome</keyword>
<sequence>MAASSGDFPLAYSFQNRIVSVFAAKVFGAFDMCQSPSLYSWNALETHFCTLGGDVAGICMPEACSENVLRSQVNNVEFIAFLAGLKANATLAMSPACVFDPLLTPYCAEEGAGADFFDRLYNSWLIFSKDGVTCGSGFTPMTAGARHMIALIVILALLIMVGTLWGLQYKRALRKVEEESAGAGEEKDKMPDGSPRLPQVGVPPRERRVAQPVPPFFKAFDVRDNLREIFALNTRPGEFSCFDGMRYFSCGWVVLYHVILWQTRFIMNPEALLPPAGILSRWWAMPLFNFPGTLCVDTFLFISAFLATFLLLKKLEKETRPVFRWVGHAYLSRFLRITPAYMFALFFNWKMAPLFSNGPLARTLWANDSMNCPSQWWRHLLYINTVSPWDRAKRDPQCFGHTWYLADDMMFFWTVPWLALLYAQGGMRKKLSVLLVLAVVVGCTLNVVHQAKVHGWSPNMWDGDAAARYQMGAFELPWTRAPSYYIGILTAYVWYEKKKHYPDFKLGAGLWTAVVALTASLLLAIMYGPITGSHGVRACILTEGECGSDWPEIVKVLLAACARPGWAVGVAVISLLCFNGQGFWVNSILSAPIMAPFSFLSFTVYLVHFTVLNFYMASLTSRIRWDFFEFVVTYLGITMFSLCLAVFVAVLVEKPCMKLQKIYFDKPSRTSQGDGGKPGKASKRPRVIELPNAKYLK</sequence>
<proteinExistence type="predicted"/>
<evidence type="ECO:0000256" key="2">
    <source>
        <dbReference type="SAM" id="Phobius"/>
    </source>
</evidence>
<accession>A0A4D9D6Q6</accession>
<dbReference type="Proteomes" id="UP000355283">
    <property type="component" value="Unassembled WGS sequence"/>
</dbReference>
<gene>
    <name evidence="4" type="ORF">NSK_001792</name>
</gene>
<dbReference type="Pfam" id="PF01757">
    <property type="entry name" value="Acyl_transf_3"/>
    <property type="match status" value="1"/>
</dbReference>
<dbReference type="InterPro" id="IPR052728">
    <property type="entry name" value="O2_lipid_transport_reg"/>
</dbReference>
<evidence type="ECO:0000313" key="4">
    <source>
        <dbReference type="EMBL" id="TFJ86704.1"/>
    </source>
</evidence>
<feature type="region of interest" description="Disordered" evidence="1">
    <location>
        <begin position="180"/>
        <end position="203"/>
    </location>
</feature>
<dbReference type="AlphaFoldDB" id="A0A4D9D6Q6"/>
<dbReference type="OrthoDB" id="207378at2759"/>
<evidence type="ECO:0000259" key="3">
    <source>
        <dbReference type="Pfam" id="PF01757"/>
    </source>
</evidence>
<feature type="transmembrane region" description="Helical" evidence="2">
    <location>
        <begin position="403"/>
        <end position="421"/>
    </location>
</feature>
<dbReference type="GO" id="GO:0016747">
    <property type="term" value="F:acyltransferase activity, transferring groups other than amino-acyl groups"/>
    <property type="evidence" value="ECO:0007669"/>
    <property type="project" value="InterPro"/>
</dbReference>
<feature type="transmembrane region" description="Helical" evidence="2">
    <location>
        <begin position="148"/>
        <end position="167"/>
    </location>
</feature>
<keyword evidence="2" id="KW-1133">Transmembrane helix</keyword>
<evidence type="ECO:0000256" key="1">
    <source>
        <dbReference type="SAM" id="MobiDB-lite"/>
    </source>
</evidence>
<feature type="transmembrane region" description="Helical" evidence="2">
    <location>
        <begin position="247"/>
        <end position="267"/>
    </location>
</feature>
<organism evidence="4 5">
    <name type="scientific">Nannochloropsis salina CCMP1776</name>
    <dbReference type="NCBI Taxonomy" id="1027361"/>
    <lineage>
        <taxon>Eukaryota</taxon>
        <taxon>Sar</taxon>
        <taxon>Stramenopiles</taxon>
        <taxon>Ochrophyta</taxon>
        <taxon>Eustigmatophyceae</taxon>
        <taxon>Eustigmatales</taxon>
        <taxon>Monodopsidaceae</taxon>
        <taxon>Microchloropsis</taxon>
        <taxon>Microchloropsis salina</taxon>
    </lineage>
</organism>
<comment type="caution">
    <text evidence="4">The sequence shown here is derived from an EMBL/GenBank/DDBJ whole genome shotgun (WGS) entry which is preliminary data.</text>
</comment>
<keyword evidence="2" id="KW-0472">Membrane</keyword>
<feature type="transmembrane region" description="Helical" evidence="2">
    <location>
        <begin position="597"/>
        <end position="618"/>
    </location>
</feature>
<feature type="transmembrane region" description="Helical" evidence="2">
    <location>
        <begin position="287"/>
        <end position="312"/>
    </location>
</feature>
<feature type="transmembrane region" description="Helical" evidence="2">
    <location>
        <begin position="333"/>
        <end position="352"/>
    </location>
</feature>
<dbReference type="InterPro" id="IPR002656">
    <property type="entry name" value="Acyl_transf_3_dom"/>
</dbReference>
<evidence type="ECO:0000313" key="5">
    <source>
        <dbReference type="Proteomes" id="UP000355283"/>
    </source>
</evidence>
<reference evidence="4 5" key="1">
    <citation type="submission" date="2019-01" db="EMBL/GenBank/DDBJ databases">
        <title>Nuclear Genome Assembly of the Microalgal Biofuel strain Nannochloropsis salina CCMP1776.</title>
        <authorList>
            <person name="Hovde B."/>
        </authorList>
    </citation>
    <scope>NUCLEOTIDE SEQUENCE [LARGE SCALE GENOMIC DNA]</scope>
    <source>
        <strain evidence="4 5">CCMP1776</strain>
    </source>
</reference>
<feature type="transmembrane region" description="Helical" evidence="2">
    <location>
        <begin position="507"/>
        <end position="527"/>
    </location>
</feature>
<name>A0A4D9D6Q6_9STRA</name>